<evidence type="ECO:0000259" key="1">
    <source>
        <dbReference type="Pfam" id="PF14285"/>
    </source>
</evidence>
<accession>A0A919YBJ1</accession>
<name>A0A919YBJ1_9BACL</name>
<feature type="domain" description="DUF4367" evidence="1">
    <location>
        <begin position="24"/>
        <end position="94"/>
    </location>
</feature>
<dbReference type="Proteomes" id="UP000682811">
    <property type="component" value="Unassembled WGS sequence"/>
</dbReference>
<gene>
    <name evidence="2" type="ORF">J34TS1_29470</name>
</gene>
<dbReference type="AlphaFoldDB" id="A0A919YBJ1"/>
<keyword evidence="3" id="KW-1185">Reference proteome</keyword>
<evidence type="ECO:0000313" key="2">
    <source>
        <dbReference type="EMBL" id="GIO48182.1"/>
    </source>
</evidence>
<dbReference type="Pfam" id="PF14285">
    <property type="entry name" value="DUF4367"/>
    <property type="match status" value="1"/>
</dbReference>
<organism evidence="2 3">
    <name type="scientific">Paenibacillus azoreducens</name>
    <dbReference type="NCBI Taxonomy" id="116718"/>
    <lineage>
        <taxon>Bacteria</taxon>
        <taxon>Bacillati</taxon>
        <taxon>Bacillota</taxon>
        <taxon>Bacilli</taxon>
        <taxon>Bacillales</taxon>
        <taxon>Paenibacillaceae</taxon>
        <taxon>Paenibacillus</taxon>
    </lineage>
</organism>
<protein>
    <recommendedName>
        <fullName evidence="1">DUF4367 domain-containing protein</fullName>
    </recommendedName>
</protein>
<reference evidence="2 3" key="1">
    <citation type="submission" date="2021-03" db="EMBL/GenBank/DDBJ databases">
        <title>Antimicrobial resistance genes in bacteria isolated from Japanese honey, and their potential for conferring macrolide and lincosamide resistance in the American foulbrood pathogen Paenibacillus larvae.</title>
        <authorList>
            <person name="Okamoto M."/>
            <person name="Kumagai M."/>
            <person name="Kanamori H."/>
            <person name="Takamatsu D."/>
        </authorList>
    </citation>
    <scope>NUCLEOTIDE SEQUENCE [LARGE SCALE GENOMIC DNA]</scope>
    <source>
        <strain evidence="2 3">J34TS1</strain>
    </source>
</reference>
<sequence length="95" mass="11014">MGIEQHKARDYVYEIKIEEIDLQKHTSRTRTKTEIFQQRTNGEVIPINGAKAYFEAWVNQSPGGILHWIQGDTYVEMNSGELTKEQMVEVARSMN</sequence>
<dbReference type="InterPro" id="IPR025377">
    <property type="entry name" value="DUF4367"/>
</dbReference>
<dbReference type="EMBL" id="BORT01000012">
    <property type="protein sequence ID" value="GIO48182.1"/>
    <property type="molecule type" value="Genomic_DNA"/>
</dbReference>
<evidence type="ECO:0000313" key="3">
    <source>
        <dbReference type="Proteomes" id="UP000682811"/>
    </source>
</evidence>
<proteinExistence type="predicted"/>
<comment type="caution">
    <text evidence="2">The sequence shown here is derived from an EMBL/GenBank/DDBJ whole genome shotgun (WGS) entry which is preliminary data.</text>
</comment>